<feature type="domain" description="Cobalamin-independent methionine synthase MetE C-terminal/archaeal" evidence="1">
    <location>
        <begin position="168"/>
        <end position="352"/>
    </location>
</feature>
<dbReference type="NCBIfam" id="NF005085">
    <property type="entry name" value="PRK06520.1"/>
    <property type="match status" value="1"/>
</dbReference>
<name>K0D8N4_LEUCJ</name>
<reference evidence="2 3" key="1">
    <citation type="journal article" date="2012" name="J. Bacteriol.">
        <title>Complete genome sequence of Leuconostoc carnosum strain JB16, isolated from Kimchi.</title>
        <authorList>
            <person name="Jung J.Y."/>
            <person name="Lee S.H."/>
            <person name="Jeon C.O."/>
        </authorList>
    </citation>
    <scope>NUCLEOTIDE SEQUENCE [LARGE SCALE GENOMIC DNA]</scope>
    <source>
        <strain evidence="2 3">JB16</strain>
    </source>
</reference>
<dbReference type="Proteomes" id="UP000006299">
    <property type="component" value="Chromosome"/>
</dbReference>
<dbReference type="Gene3D" id="3.20.20.210">
    <property type="match status" value="1"/>
</dbReference>
<organism evidence="2 3">
    <name type="scientific">Leuconostoc carnosum (strain JB16)</name>
    <dbReference type="NCBI Taxonomy" id="1229758"/>
    <lineage>
        <taxon>Bacteria</taxon>
        <taxon>Bacillati</taxon>
        <taxon>Bacillota</taxon>
        <taxon>Bacilli</taxon>
        <taxon>Lactobacillales</taxon>
        <taxon>Lactobacillaceae</taxon>
        <taxon>Leuconostoc</taxon>
    </lineage>
</organism>
<dbReference type="PATRIC" id="fig|1229758.3.peg.272"/>
<dbReference type="eggNOG" id="COG0620">
    <property type="taxonomic scope" value="Bacteria"/>
</dbReference>
<accession>K0D8N4</accession>
<dbReference type="GO" id="GO:0003871">
    <property type="term" value="F:5-methyltetrahydropteroyltriglutamate-homocysteine S-methyltransferase activity"/>
    <property type="evidence" value="ECO:0007669"/>
    <property type="project" value="InterPro"/>
</dbReference>
<proteinExistence type="predicted"/>
<dbReference type="SUPFAM" id="SSF51726">
    <property type="entry name" value="UROD/MetE-like"/>
    <property type="match status" value="1"/>
</dbReference>
<dbReference type="GO" id="GO:0009086">
    <property type="term" value="P:methionine biosynthetic process"/>
    <property type="evidence" value="ECO:0007669"/>
    <property type="project" value="InterPro"/>
</dbReference>
<dbReference type="RefSeq" id="WP_014973807.1">
    <property type="nucleotide sequence ID" value="NC_018673.1"/>
</dbReference>
<dbReference type="KEGG" id="lcn:C270_01370"/>
<evidence type="ECO:0000313" key="3">
    <source>
        <dbReference type="Proteomes" id="UP000006299"/>
    </source>
</evidence>
<dbReference type="GO" id="GO:0008270">
    <property type="term" value="F:zinc ion binding"/>
    <property type="evidence" value="ECO:0007669"/>
    <property type="project" value="InterPro"/>
</dbReference>
<dbReference type="STRING" id="1229758.C270_01370"/>
<evidence type="ECO:0000259" key="1">
    <source>
        <dbReference type="Pfam" id="PF01717"/>
    </source>
</evidence>
<dbReference type="CDD" id="cd03311">
    <property type="entry name" value="CIMS_C_terminal_like"/>
    <property type="match status" value="1"/>
</dbReference>
<feature type="domain" description="Cobalamin-independent methionine synthase MetE C-terminal/archaeal" evidence="1">
    <location>
        <begin position="14"/>
        <end position="72"/>
    </location>
</feature>
<dbReference type="PANTHER" id="PTHR43844:SF1">
    <property type="entry name" value="METHIONINE SYNTHASE"/>
    <property type="match status" value="1"/>
</dbReference>
<dbReference type="HOGENOM" id="CLU_058877_0_0_9"/>
<gene>
    <name evidence="2" type="ordered locus">C270_01370</name>
</gene>
<protein>
    <submittedName>
        <fullName evidence="2">Methionine synthase II (Cobalamin-independent)</fullName>
    </submittedName>
</protein>
<dbReference type="AlphaFoldDB" id="K0D8N4"/>
<evidence type="ECO:0000313" key="2">
    <source>
        <dbReference type="EMBL" id="AFT81193.1"/>
    </source>
</evidence>
<sequence length="375" mass="42540">MTTNTLQKIGFQHVGSFLRPVELKQARERFAAGSLTQQELTAVEDIAIIDLVKKQAAAGLDVVTDGEFRRSYWHLDNFWGFGGIEHFNYGEGYFFAHEETRDDSARLSGKLSFNAETHPFIQHFKFLKTIADEAGVEAKITIPAPSQFYAELVRGVNAETISKFYESNEALYEDIKRVYHEEILALYEAGARTVQLDDCTWGMLVDSQFWTTMAGAGFDIDEMKQVYLELNNGAIENLPTDLTINTHICRGNYHSDWAATGGYDKVADELFGHENVSNYFLEYDSERAGSFEPLAKVSGNKRVVLGLITTKNGELEDKQTIIDRIHEATQYLPLDRLWLSTQCGFASTEEGNVLTEQQQWEKIRLVKEILDEIWG</sequence>
<keyword evidence="3" id="KW-1185">Reference proteome</keyword>
<dbReference type="PANTHER" id="PTHR43844">
    <property type="entry name" value="METHIONINE SYNTHASE"/>
    <property type="match status" value="1"/>
</dbReference>
<dbReference type="InterPro" id="IPR038071">
    <property type="entry name" value="UROD/MetE-like_sf"/>
</dbReference>
<dbReference type="Pfam" id="PF01717">
    <property type="entry name" value="Meth_synt_2"/>
    <property type="match status" value="2"/>
</dbReference>
<dbReference type="EMBL" id="CP003851">
    <property type="protein sequence ID" value="AFT81193.1"/>
    <property type="molecule type" value="Genomic_DNA"/>
</dbReference>
<dbReference type="InterPro" id="IPR002629">
    <property type="entry name" value="Met_Synth_C/arc"/>
</dbReference>